<evidence type="ECO:0000313" key="2">
    <source>
        <dbReference type="Proteomes" id="UP000297739"/>
    </source>
</evidence>
<accession>A0A4Z0PSG0</accession>
<protein>
    <submittedName>
        <fullName evidence="1">Ferritin-like domain-containing protein</fullName>
    </submittedName>
</protein>
<name>A0A4Z0PSG0_9BACT</name>
<gene>
    <name evidence="1" type="ORF">E5J99_01445</name>
</gene>
<dbReference type="Proteomes" id="UP000297739">
    <property type="component" value="Unassembled WGS sequence"/>
</dbReference>
<dbReference type="AlphaFoldDB" id="A0A4Z0PSG0"/>
<dbReference type="EMBL" id="SRLD01000002">
    <property type="protein sequence ID" value="TGE19793.1"/>
    <property type="molecule type" value="Genomic_DNA"/>
</dbReference>
<dbReference type="InterPro" id="IPR009078">
    <property type="entry name" value="Ferritin-like_SF"/>
</dbReference>
<reference evidence="1 2" key="1">
    <citation type="submission" date="2019-04" db="EMBL/GenBank/DDBJ databases">
        <authorList>
            <person name="Feng G."/>
            <person name="Zhang J."/>
            <person name="Zhu H."/>
        </authorList>
    </citation>
    <scope>NUCLEOTIDE SEQUENCE [LARGE SCALE GENOMIC DNA]</scope>
    <source>
        <strain evidence="1 2">JCM 17223</strain>
    </source>
</reference>
<dbReference type="OrthoDB" id="954262at2"/>
<evidence type="ECO:0000313" key="1">
    <source>
        <dbReference type="EMBL" id="TGE19793.1"/>
    </source>
</evidence>
<keyword evidence="2" id="KW-1185">Reference proteome</keyword>
<dbReference type="Pfam" id="PF13668">
    <property type="entry name" value="Ferritin_2"/>
    <property type="match status" value="1"/>
</dbReference>
<dbReference type="RefSeq" id="WP_135495941.1">
    <property type="nucleotide sequence ID" value="NZ_SRLD01000002.1"/>
</dbReference>
<proteinExistence type="predicted"/>
<dbReference type="SUPFAM" id="SSF47240">
    <property type="entry name" value="Ferritin-like"/>
    <property type="match status" value="1"/>
</dbReference>
<organism evidence="1 2">
    <name type="scientific">Hymenobacter elongatus</name>
    <dbReference type="NCBI Taxonomy" id="877208"/>
    <lineage>
        <taxon>Bacteria</taxon>
        <taxon>Pseudomonadati</taxon>
        <taxon>Bacteroidota</taxon>
        <taxon>Cytophagia</taxon>
        <taxon>Cytophagales</taxon>
        <taxon>Hymenobacteraceae</taxon>
        <taxon>Hymenobacter</taxon>
    </lineage>
</organism>
<dbReference type="CDD" id="cd00657">
    <property type="entry name" value="Ferritin_like"/>
    <property type="match status" value="1"/>
</dbReference>
<sequence>MNIFRIIEQLSEVDADTLGRFDSRRAVFKTLGSTAKRGALAAAPVFVASLFQKAYGQTAKPTVVEVLNYAQTLELLEEDFYKKMVAAGQIPTGAPKAAIDLILKHESAHVKLLDATIKALGGTPVTGIKFKTSAFPADYATQLVVAQALEDTGVRAYKGQAGNLMGAMAGTTNLLQVALQIHSVEARHAAHIRGMRQQTAWIQAADSSLPAPLGPAYTGAIRESNVVQSNVNITNQLANPYSANDAAASFDEVLTMAEVTDASRAGGLIGA</sequence>
<comment type="caution">
    <text evidence="1">The sequence shown here is derived from an EMBL/GenBank/DDBJ whole genome shotgun (WGS) entry which is preliminary data.</text>
</comment>